<feature type="transmembrane region" description="Helical" evidence="10">
    <location>
        <begin position="197"/>
        <end position="223"/>
    </location>
</feature>
<comment type="similarity">
    <text evidence="9">Belongs to the G-protein coupled receptor 1 family.</text>
</comment>
<feature type="transmembrane region" description="Helical" evidence="10">
    <location>
        <begin position="244"/>
        <end position="261"/>
    </location>
</feature>
<keyword evidence="8 9" id="KW-0807">Transducer</keyword>
<sequence>MGWENLTDVSEFFLLGLSEQPEQQEVLFGLFLSVYLVTVVGNLLIILAIITDAHLHTPMYFFLANLSLADTCFVSTTVPKMLANIWTQNQVISYAGCLSQLYFFMLFVMLEAFLLAVMAYDRYVAICHPLHYIMVMSPELCVLLVSASWIMNALHSLLHTLLMNSLSFCEDHKIPHFFCDINPLLSLSCADPFINELLIFTTGGLAGLVCVLCLIIFYAYIFLTILKIPSAQGKRKAFSTCSSHLSVVSLFFGTSFCVYFSPPSTRSAQMDTVASVMYTVVTPMLNPFIYSLRNRDIKSSLTKLIWVRKIHLY</sequence>
<dbReference type="PANTHER" id="PTHR48001">
    <property type="entry name" value="OLFACTORY RECEPTOR"/>
    <property type="match status" value="1"/>
</dbReference>
<dbReference type="InterPro" id="IPR000725">
    <property type="entry name" value="Olfact_rcpt"/>
</dbReference>
<dbReference type="RefSeq" id="XP_014645322.1">
    <property type="nucleotide sequence ID" value="XM_014789836.1"/>
</dbReference>
<dbReference type="PRINTS" id="PR00237">
    <property type="entry name" value="GPCRRHODOPSN"/>
</dbReference>
<dbReference type="SUPFAM" id="SSF81321">
    <property type="entry name" value="Family A G protein-coupled receptor-like"/>
    <property type="match status" value="1"/>
</dbReference>
<dbReference type="PROSITE" id="PS00237">
    <property type="entry name" value="G_PROTEIN_RECEP_F1_1"/>
    <property type="match status" value="1"/>
</dbReference>
<keyword evidence="10" id="KW-1003">Cell membrane</keyword>
<keyword evidence="12" id="KW-1185">Reference proteome</keyword>
<evidence type="ECO:0000259" key="11">
    <source>
        <dbReference type="PROSITE" id="PS50262"/>
    </source>
</evidence>
<organism evidence="12 13">
    <name type="scientific">Ceratotherium simum simum</name>
    <name type="common">Southern white rhinoceros</name>
    <dbReference type="NCBI Taxonomy" id="73337"/>
    <lineage>
        <taxon>Eukaryota</taxon>
        <taxon>Metazoa</taxon>
        <taxon>Chordata</taxon>
        <taxon>Craniata</taxon>
        <taxon>Vertebrata</taxon>
        <taxon>Euteleostomi</taxon>
        <taxon>Mammalia</taxon>
        <taxon>Eutheria</taxon>
        <taxon>Laurasiatheria</taxon>
        <taxon>Perissodactyla</taxon>
        <taxon>Rhinocerotidae</taxon>
        <taxon>Ceratotherium</taxon>
    </lineage>
</organism>
<evidence type="ECO:0000256" key="10">
    <source>
        <dbReference type="RuleBase" id="RU363047"/>
    </source>
</evidence>
<comment type="subcellular location">
    <subcellularLocation>
        <location evidence="10">Cell membrane</location>
        <topology evidence="10">Multi-pass membrane protein</topology>
    </subcellularLocation>
    <subcellularLocation>
        <location evidence="2">Membrane</location>
        <topology evidence="2">Multi-pass membrane protein</topology>
    </subcellularLocation>
</comment>
<evidence type="ECO:0000256" key="3">
    <source>
        <dbReference type="ARBA" id="ARBA00022692"/>
    </source>
</evidence>
<dbReference type="GeneID" id="106800016"/>
<keyword evidence="5 9" id="KW-0297">G-protein coupled receptor</keyword>
<dbReference type="PRINTS" id="PR00245">
    <property type="entry name" value="OLFACTORYR"/>
</dbReference>
<dbReference type="Gene3D" id="1.20.1070.10">
    <property type="entry name" value="Rhodopsin 7-helix transmembrane proteins"/>
    <property type="match status" value="1"/>
</dbReference>
<feature type="transmembrane region" description="Helical" evidence="10">
    <location>
        <begin position="26"/>
        <end position="50"/>
    </location>
</feature>
<dbReference type="Pfam" id="PF13853">
    <property type="entry name" value="7tm_4"/>
    <property type="match status" value="1"/>
</dbReference>
<evidence type="ECO:0000313" key="12">
    <source>
        <dbReference type="Proteomes" id="UP000694910"/>
    </source>
</evidence>
<feature type="transmembrane region" description="Helical" evidence="10">
    <location>
        <begin position="102"/>
        <end position="120"/>
    </location>
</feature>
<feature type="transmembrane region" description="Helical" evidence="10">
    <location>
        <begin position="273"/>
        <end position="292"/>
    </location>
</feature>
<evidence type="ECO:0000256" key="4">
    <source>
        <dbReference type="ARBA" id="ARBA00022989"/>
    </source>
</evidence>
<evidence type="ECO:0000256" key="9">
    <source>
        <dbReference type="RuleBase" id="RU000688"/>
    </source>
</evidence>
<evidence type="ECO:0000256" key="1">
    <source>
        <dbReference type="ARBA" id="ARBA00003929"/>
    </source>
</evidence>
<dbReference type="InterPro" id="IPR000276">
    <property type="entry name" value="GPCR_Rhodpsn"/>
</dbReference>
<evidence type="ECO:0000256" key="7">
    <source>
        <dbReference type="ARBA" id="ARBA00023170"/>
    </source>
</evidence>
<keyword evidence="3 9" id="KW-0812">Transmembrane</keyword>
<evidence type="ECO:0000313" key="13">
    <source>
        <dbReference type="RefSeq" id="XP_014645322.1"/>
    </source>
</evidence>
<gene>
    <name evidence="13" type="primary">LOC106800016</name>
</gene>
<dbReference type="CDD" id="cd15918">
    <property type="entry name" value="7tmA_OR1_7-like"/>
    <property type="match status" value="1"/>
</dbReference>
<name>A0ABM1D0J1_CERSS</name>
<keyword evidence="4 10" id="KW-1133">Transmembrane helix</keyword>
<evidence type="ECO:0000256" key="2">
    <source>
        <dbReference type="ARBA" id="ARBA00004141"/>
    </source>
</evidence>
<reference evidence="13" key="1">
    <citation type="submission" date="2025-08" db="UniProtKB">
        <authorList>
            <consortium name="RefSeq"/>
        </authorList>
    </citation>
    <scope>IDENTIFICATION</scope>
</reference>
<comment type="function">
    <text evidence="1">Putative odorant or sperm cell receptor.</text>
</comment>
<feature type="transmembrane region" description="Helical" evidence="10">
    <location>
        <begin position="132"/>
        <end position="151"/>
    </location>
</feature>
<feature type="domain" description="G-protein coupled receptors family 1 profile" evidence="11">
    <location>
        <begin position="41"/>
        <end position="290"/>
    </location>
</feature>
<feature type="transmembrane region" description="Helical" evidence="10">
    <location>
        <begin position="62"/>
        <end position="82"/>
    </location>
</feature>
<accession>A0ABM1D0J1</accession>
<protein>
    <recommendedName>
        <fullName evidence="10">Olfactory receptor</fullName>
    </recommendedName>
</protein>
<dbReference type="PROSITE" id="PS50262">
    <property type="entry name" value="G_PROTEIN_RECEP_F1_2"/>
    <property type="match status" value="1"/>
</dbReference>
<keyword evidence="6 10" id="KW-0472">Membrane</keyword>
<proteinExistence type="inferred from homology"/>
<evidence type="ECO:0000256" key="5">
    <source>
        <dbReference type="ARBA" id="ARBA00023040"/>
    </source>
</evidence>
<evidence type="ECO:0000256" key="8">
    <source>
        <dbReference type="ARBA" id="ARBA00023224"/>
    </source>
</evidence>
<keyword evidence="7 9" id="KW-0675">Receptor</keyword>
<dbReference type="InterPro" id="IPR017452">
    <property type="entry name" value="GPCR_Rhodpsn_7TM"/>
</dbReference>
<dbReference type="Proteomes" id="UP000694910">
    <property type="component" value="Unplaced"/>
</dbReference>
<keyword evidence="10" id="KW-0716">Sensory transduction</keyword>
<evidence type="ECO:0000256" key="6">
    <source>
        <dbReference type="ARBA" id="ARBA00023136"/>
    </source>
</evidence>
<keyword evidence="10" id="KW-0552">Olfaction</keyword>